<evidence type="ECO:0000256" key="4">
    <source>
        <dbReference type="ARBA" id="ARBA00022843"/>
    </source>
</evidence>
<keyword evidence="13" id="KW-1185">Reference proteome</keyword>
<evidence type="ECO:0000256" key="9">
    <source>
        <dbReference type="ARBA" id="ARBA00083223"/>
    </source>
</evidence>
<comment type="similarity">
    <text evidence="2">Belongs to the Cdt1 family.</text>
</comment>
<name>G1NZL7_MYOLU</name>
<dbReference type="CDD" id="cd08674">
    <property type="entry name" value="Cdt1_m"/>
    <property type="match status" value="1"/>
</dbReference>
<evidence type="ECO:0000256" key="8">
    <source>
        <dbReference type="ARBA" id="ARBA00071821"/>
    </source>
</evidence>
<dbReference type="OrthoDB" id="341730at2759"/>
<proteinExistence type="inferred from homology"/>
<dbReference type="InterPro" id="IPR036390">
    <property type="entry name" value="WH_DNA-bd_sf"/>
</dbReference>
<accession>G1NZL7</accession>
<dbReference type="GO" id="GO:0000776">
    <property type="term" value="C:kinetochore"/>
    <property type="evidence" value="ECO:0007669"/>
    <property type="project" value="Ensembl"/>
</dbReference>
<dbReference type="GO" id="GO:0003677">
    <property type="term" value="F:DNA binding"/>
    <property type="evidence" value="ECO:0007669"/>
    <property type="project" value="Ensembl"/>
</dbReference>
<dbReference type="GO" id="GO:0003682">
    <property type="term" value="F:chromatin binding"/>
    <property type="evidence" value="ECO:0007669"/>
    <property type="project" value="Ensembl"/>
</dbReference>
<sequence>MAQRRVTDFFLRRRPGPRAASLRAKPNWRTPSPAKSALRAQVPTSGGSRKRARPSAEPTSDEPPRDEPTRDQPAPTARRRLRLPDDVVPGPGSPATSGSPEHSSPSKKTKKAALSGQLPKPAPQKDKVSSKVTLSELKSCLQRARELGARAQELRASAPGNDAGEPSVLEAEGHPAEPCEEKAPAYQRFHALAQPGLPGLVLPYKYQVLAEMFRSMDTIVGMLYNRSETVTFAKVKQGVQDMMRKRFEERNVGQIKTVYPTSYRFRQERNIPTFKDNVKRSDYQLTIEPLLDQEVGNVAPQLTASRLLQRRQVFSQNLVERVREHHRVFLASLNPPMVVPEDRLTRWHPRFNVDEVPDIEPAELPQPPTTETLATAQEVLARARSLMSPRMEKALNDLALRTAVPSSPVSSSPVLPATPPATPPALLKGVSQDLLERIRAKEVQKQLAQMTRCPEQEQRLQRLERLPELARVLRSIFVSERKPALTMEVACARMVGSYRVAMSSGEMEKHVQLLSELLPDWLSLHRIRTDTYVKLDKAADLASVTAQLARLARAEEML</sequence>
<dbReference type="eggNOG" id="KOG4762">
    <property type="taxonomic scope" value="Eukaryota"/>
</dbReference>
<dbReference type="PANTHER" id="PTHR28637:SF1">
    <property type="entry name" value="DNA REPLICATION FACTOR CDT1"/>
    <property type="match status" value="1"/>
</dbReference>
<dbReference type="CTD" id="81620"/>
<dbReference type="InterPro" id="IPR045173">
    <property type="entry name" value="Cdt1"/>
</dbReference>
<reference evidence="12" key="2">
    <citation type="submission" date="2025-08" db="UniProtKB">
        <authorList>
            <consortium name="Ensembl"/>
        </authorList>
    </citation>
    <scope>IDENTIFICATION</scope>
</reference>
<dbReference type="FunCoup" id="G1NZL7">
    <property type="interactions" value="849"/>
</dbReference>
<dbReference type="OMA" id="CFRQERN"/>
<reference evidence="12" key="3">
    <citation type="submission" date="2025-09" db="UniProtKB">
        <authorList>
            <consortium name="Ensembl"/>
        </authorList>
    </citation>
    <scope>IDENTIFICATION</scope>
</reference>
<organism evidence="12 13">
    <name type="scientific">Myotis lucifugus</name>
    <name type="common">Little brown bat</name>
    <dbReference type="NCBI Taxonomy" id="59463"/>
    <lineage>
        <taxon>Eukaryota</taxon>
        <taxon>Metazoa</taxon>
        <taxon>Chordata</taxon>
        <taxon>Craniata</taxon>
        <taxon>Vertebrata</taxon>
        <taxon>Euteleostomi</taxon>
        <taxon>Mammalia</taxon>
        <taxon>Eutheria</taxon>
        <taxon>Laurasiatheria</taxon>
        <taxon>Chiroptera</taxon>
        <taxon>Yangochiroptera</taxon>
        <taxon>Vespertilionidae</taxon>
        <taxon>Myotis</taxon>
    </lineage>
</organism>
<feature type="domain" description="CDT1 Geminin-binding" evidence="11">
    <location>
        <begin position="202"/>
        <end position="366"/>
    </location>
</feature>
<evidence type="ECO:0000259" key="11">
    <source>
        <dbReference type="SMART" id="SM01075"/>
    </source>
</evidence>
<dbReference type="InterPro" id="IPR032054">
    <property type="entry name" value="Cdt1_C"/>
</dbReference>
<dbReference type="GO" id="GO:0030174">
    <property type="term" value="P:regulation of DNA-templated DNA replication initiation"/>
    <property type="evidence" value="ECO:0007669"/>
    <property type="project" value="Ensembl"/>
</dbReference>
<dbReference type="Gene3D" id="1.10.10.1420">
    <property type="entry name" value="DNA replication factor Cdt1, C-terminal WH domain"/>
    <property type="match status" value="1"/>
</dbReference>
<dbReference type="Proteomes" id="UP000001074">
    <property type="component" value="Unassembled WGS sequence"/>
</dbReference>
<keyword evidence="5" id="KW-0539">Nucleus</keyword>
<evidence type="ECO:0000256" key="10">
    <source>
        <dbReference type="SAM" id="MobiDB-lite"/>
    </source>
</evidence>
<dbReference type="EMBL" id="AAPE02034074">
    <property type="status" value="NOT_ANNOTATED_CDS"/>
    <property type="molecule type" value="Genomic_DNA"/>
</dbReference>
<protein>
    <recommendedName>
        <fullName evidence="8">DNA replication factor Cdt1</fullName>
    </recommendedName>
    <alternativeName>
        <fullName evidence="9">Double parked homolog</fullName>
    </alternativeName>
</protein>
<comment type="subcellular location">
    <subcellularLocation>
        <location evidence="1">Nucleus</location>
    </subcellularLocation>
</comment>
<evidence type="ECO:0000256" key="5">
    <source>
        <dbReference type="ARBA" id="ARBA00023242"/>
    </source>
</evidence>
<dbReference type="GO" id="GO:0072708">
    <property type="term" value="P:response to sorbitol"/>
    <property type="evidence" value="ECO:0007669"/>
    <property type="project" value="Ensembl"/>
</dbReference>
<keyword evidence="4" id="KW-0832">Ubl conjugation</keyword>
<dbReference type="GO" id="GO:0016604">
    <property type="term" value="C:nuclear body"/>
    <property type="evidence" value="ECO:0007669"/>
    <property type="project" value="Ensembl"/>
</dbReference>
<evidence type="ECO:0000256" key="1">
    <source>
        <dbReference type="ARBA" id="ARBA00004123"/>
    </source>
</evidence>
<dbReference type="CDD" id="cd08767">
    <property type="entry name" value="Cdt1_c"/>
    <property type="match status" value="1"/>
</dbReference>
<dbReference type="STRING" id="59463.ENSMLUP00000002914"/>
<feature type="compositionally biased region" description="Low complexity" evidence="10">
    <location>
        <begin position="89"/>
        <end position="100"/>
    </location>
</feature>
<dbReference type="GeneTree" id="ENSGT00390000012337"/>
<dbReference type="GO" id="GO:0033262">
    <property type="term" value="P:regulation of nuclear cell cycle DNA replication"/>
    <property type="evidence" value="ECO:0007669"/>
    <property type="project" value="Ensembl"/>
</dbReference>
<evidence type="ECO:0000256" key="3">
    <source>
        <dbReference type="ARBA" id="ARBA00022705"/>
    </source>
</evidence>
<dbReference type="GO" id="GO:0071163">
    <property type="term" value="P:DNA replication preinitiation complex assembly"/>
    <property type="evidence" value="ECO:0007669"/>
    <property type="project" value="Ensembl"/>
</dbReference>
<dbReference type="SMART" id="SM01075">
    <property type="entry name" value="CDT1"/>
    <property type="match status" value="1"/>
</dbReference>
<dbReference type="GO" id="GO:0000076">
    <property type="term" value="P:DNA replication checkpoint signaling"/>
    <property type="evidence" value="ECO:0007669"/>
    <property type="project" value="Ensembl"/>
</dbReference>
<dbReference type="KEGG" id="mlf:102434733"/>
<evidence type="ECO:0000256" key="6">
    <source>
        <dbReference type="ARBA" id="ARBA00023306"/>
    </source>
</evidence>
<dbReference type="Pfam" id="PF08839">
    <property type="entry name" value="CDT1"/>
    <property type="match status" value="1"/>
</dbReference>
<feature type="compositionally biased region" description="Basic and acidic residues" evidence="10">
    <location>
        <begin position="1"/>
        <end position="11"/>
    </location>
</feature>
<dbReference type="HOGENOM" id="CLU_023373_1_0_1"/>
<gene>
    <name evidence="12" type="primary">CDT1</name>
</gene>
<evidence type="ECO:0000256" key="7">
    <source>
        <dbReference type="ARBA" id="ARBA00060007"/>
    </source>
</evidence>
<evidence type="ECO:0000256" key="2">
    <source>
        <dbReference type="ARBA" id="ARBA00008356"/>
    </source>
</evidence>
<dbReference type="GO" id="GO:0070182">
    <property type="term" value="F:DNA polymerase binding"/>
    <property type="evidence" value="ECO:0007669"/>
    <property type="project" value="TreeGrafter"/>
</dbReference>
<dbReference type="InterPro" id="IPR014939">
    <property type="entry name" value="CDT1_Gemini-bd-like"/>
</dbReference>
<reference evidence="12 13" key="1">
    <citation type="journal article" date="2011" name="Nature">
        <title>A high-resolution map of human evolutionary constraint using 29 mammals.</title>
        <authorList>
            <person name="Lindblad-Toh K."/>
            <person name="Garber M."/>
            <person name="Zuk O."/>
            <person name="Lin M.F."/>
            <person name="Parker B.J."/>
            <person name="Washietl S."/>
            <person name="Kheradpour P."/>
            <person name="Ernst J."/>
            <person name="Jordan G."/>
            <person name="Mauceli E."/>
            <person name="Ward L.D."/>
            <person name="Lowe C.B."/>
            <person name="Holloway A.K."/>
            <person name="Clamp M."/>
            <person name="Gnerre S."/>
            <person name="Alfoldi J."/>
            <person name="Beal K."/>
            <person name="Chang J."/>
            <person name="Clawson H."/>
            <person name="Cuff J."/>
            <person name="Di Palma F."/>
            <person name="Fitzgerald S."/>
            <person name="Flicek P."/>
            <person name="Guttman M."/>
            <person name="Hubisz M.J."/>
            <person name="Jaffe D.B."/>
            <person name="Jungreis I."/>
            <person name="Kent W.J."/>
            <person name="Kostka D."/>
            <person name="Lara M."/>
            <person name="Martins A.L."/>
            <person name="Massingham T."/>
            <person name="Moltke I."/>
            <person name="Raney B.J."/>
            <person name="Rasmussen M.D."/>
            <person name="Robinson J."/>
            <person name="Stark A."/>
            <person name="Vilella A.J."/>
            <person name="Wen J."/>
            <person name="Xie X."/>
            <person name="Zody M.C."/>
            <person name="Baldwin J."/>
            <person name="Bloom T."/>
            <person name="Chin C.W."/>
            <person name="Heiman D."/>
            <person name="Nicol R."/>
            <person name="Nusbaum C."/>
            <person name="Young S."/>
            <person name="Wilkinson J."/>
            <person name="Worley K.C."/>
            <person name="Kovar C.L."/>
            <person name="Muzny D.M."/>
            <person name="Gibbs R.A."/>
            <person name="Cree A."/>
            <person name="Dihn H.H."/>
            <person name="Fowler G."/>
            <person name="Jhangiani S."/>
            <person name="Joshi V."/>
            <person name="Lee S."/>
            <person name="Lewis L.R."/>
            <person name="Nazareth L.V."/>
            <person name="Okwuonu G."/>
            <person name="Santibanez J."/>
            <person name="Warren W.C."/>
            <person name="Mardis E.R."/>
            <person name="Weinstock G.M."/>
            <person name="Wilson R.K."/>
            <person name="Delehaunty K."/>
            <person name="Dooling D."/>
            <person name="Fronik C."/>
            <person name="Fulton L."/>
            <person name="Fulton B."/>
            <person name="Graves T."/>
            <person name="Minx P."/>
            <person name="Sodergren E."/>
            <person name="Birney E."/>
            <person name="Margulies E.H."/>
            <person name="Herrero J."/>
            <person name="Green E.D."/>
            <person name="Haussler D."/>
            <person name="Siepel A."/>
            <person name="Goldman N."/>
            <person name="Pollard K.S."/>
            <person name="Pedersen J.S."/>
            <person name="Lander E.S."/>
            <person name="Kellis M."/>
        </authorList>
    </citation>
    <scope>NUCLEOTIDE SEQUENCE [LARGE SCALE GENOMIC DNA]</scope>
</reference>
<dbReference type="GeneID" id="102434733"/>
<dbReference type="GO" id="GO:2000104">
    <property type="term" value="P:negative regulation of DNA-templated DNA replication"/>
    <property type="evidence" value="ECO:0007669"/>
    <property type="project" value="Ensembl"/>
</dbReference>
<feature type="region of interest" description="Disordered" evidence="10">
    <location>
        <begin position="154"/>
        <end position="178"/>
    </location>
</feature>
<evidence type="ECO:0000313" key="13">
    <source>
        <dbReference type="Proteomes" id="UP000001074"/>
    </source>
</evidence>
<dbReference type="PANTHER" id="PTHR28637">
    <property type="entry name" value="DNA REPLICATION FACTOR CDT1"/>
    <property type="match status" value="1"/>
</dbReference>
<dbReference type="Pfam" id="PF16679">
    <property type="entry name" value="CDT1_C"/>
    <property type="match status" value="1"/>
</dbReference>
<dbReference type="GO" id="GO:2000105">
    <property type="term" value="P:positive regulation of DNA-templated DNA replication"/>
    <property type="evidence" value="ECO:0007669"/>
    <property type="project" value="Ensembl"/>
</dbReference>
<dbReference type="Ensembl" id="ENSMLUT00000003202.2">
    <property type="protein sequence ID" value="ENSMLUP00000002914.2"/>
    <property type="gene ID" value="ENSMLUG00000003204.2"/>
</dbReference>
<comment type="function">
    <text evidence="7">Required for both DNA replication and mitosis. DNA replication licensing factor, required for pre-replication complex assembly. Cooperates with CDC6 and the origin recognition complex (ORC) during G1 phase of the cell cycle to promote the loading of the mini-chromosome maintenance (MCM) complex onto DNA to generate pre-replication complexes (pre-RC). Required also for mitosis by promoting stable kinetochore-microtubule attachments. Potential oncogene.</text>
</comment>
<dbReference type="InParanoid" id="G1NZL7"/>
<dbReference type="RefSeq" id="XP_006097427.1">
    <property type="nucleotide sequence ID" value="XM_006097365.3"/>
</dbReference>
<dbReference type="SUPFAM" id="SSF46785">
    <property type="entry name" value="Winged helix' DNA-binding domain"/>
    <property type="match status" value="1"/>
</dbReference>
<dbReference type="AlphaFoldDB" id="G1NZL7"/>
<dbReference type="GO" id="GO:0051315">
    <property type="term" value="P:attachment of mitotic spindle microtubules to kinetochore"/>
    <property type="evidence" value="ECO:0007669"/>
    <property type="project" value="Ensembl"/>
</dbReference>
<feature type="region of interest" description="Disordered" evidence="10">
    <location>
        <begin position="1"/>
        <end position="132"/>
    </location>
</feature>
<keyword evidence="6" id="KW-0131">Cell cycle</keyword>
<keyword evidence="3" id="KW-0235">DNA replication</keyword>
<dbReference type="FunFam" id="1.10.10.1420:FF:000001">
    <property type="entry name" value="Chromatin licensing and DNA replication factor 1"/>
    <property type="match status" value="1"/>
</dbReference>
<evidence type="ECO:0000313" key="12">
    <source>
        <dbReference type="Ensembl" id="ENSMLUP00000002914.2"/>
    </source>
</evidence>
<dbReference type="InterPro" id="IPR038090">
    <property type="entry name" value="Cdt1_C_WH_dom_sf"/>
</dbReference>